<dbReference type="PANTHER" id="PTHR30163:SF8">
    <property type="entry name" value="LYTIC MUREIN TRANSGLYCOSYLASE"/>
    <property type="match status" value="1"/>
</dbReference>
<gene>
    <name evidence="3" type="ORF">ACIB24_18475</name>
</gene>
<proteinExistence type="predicted"/>
<protein>
    <submittedName>
        <fullName evidence="3">Lytic murein transglycosylase</fullName>
        <ecNumber evidence="3">2.4.-.-</ecNumber>
    </submittedName>
</protein>
<comment type="caution">
    <text evidence="3">The sequence shown here is derived from an EMBL/GenBank/DDBJ whole genome shotgun (WGS) entry which is preliminary data.</text>
</comment>
<dbReference type="RefSeq" id="WP_398283365.1">
    <property type="nucleotide sequence ID" value="NZ_JBITLV010000006.1"/>
</dbReference>
<dbReference type="Pfam" id="PF13406">
    <property type="entry name" value="SLT_2"/>
    <property type="match status" value="1"/>
</dbReference>
<reference evidence="3 4" key="1">
    <citation type="submission" date="2024-10" db="EMBL/GenBank/DDBJ databases">
        <title>The Natural Products Discovery Center: Release of the First 8490 Sequenced Strains for Exploring Actinobacteria Biosynthetic Diversity.</title>
        <authorList>
            <person name="Kalkreuter E."/>
            <person name="Kautsar S.A."/>
            <person name="Yang D."/>
            <person name="Bader C.D."/>
            <person name="Teijaro C.N."/>
            <person name="Fluegel L."/>
            <person name="Davis C.M."/>
            <person name="Simpson J.R."/>
            <person name="Lauterbach L."/>
            <person name="Steele A.D."/>
            <person name="Gui C."/>
            <person name="Meng S."/>
            <person name="Li G."/>
            <person name="Viehrig K."/>
            <person name="Ye F."/>
            <person name="Su P."/>
            <person name="Kiefer A.F."/>
            <person name="Nichols A."/>
            <person name="Cepeda A.J."/>
            <person name="Yan W."/>
            <person name="Fan B."/>
            <person name="Jiang Y."/>
            <person name="Adhikari A."/>
            <person name="Zheng C.-J."/>
            <person name="Schuster L."/>
            <person name="Cowan T.M."/>
            <person name="Smanski M.J."/>
            <person name="Chevrette M.G."/>
            <person name="De Carvalho L.P.S."/>
            <person name="Shen B."/>
        </authorList>
    </citation>
    <scope>NUCLEOTIDE SEQUENCE [LARGE SCALE GENOMIC DNA]</scope>
    <source>
        <strain evidence="3 4">NPDC049639</strain>
    </source>
</reference>
<dbReference type="CDD" id="cd13399">
    <property type="entry name" value="Slt35-like"/>
    <property type="match status" value="1"/>
</dbReference>
<dbReference type="SUPFAM" id="SSF53955">
    <property type="entry name" value="Lysozyme-like"/>
    <property type="match status" value="1"/>
</dbReference>
<evidence type="ECO:0000313" key="3">
    <source>
        <dbReference type="EMBL" id="MFI7589053.1"/>
    </source>
</evidence>
<organism evidence="3 4">
    <name type="scientific">Spongisporangium articulatum</name>
    <dbReference type="NCBI Taxonomy" id="3362603"/>
    <lineage>
        <taxon>Bacteria</taxon>
        <taxon>Bacillati</taxon>
        <taxon>Actinomycetota</taxon>
        <taxon>Actinomycetes</taxon>
        <taxon>Kineosporiales</taxon>
        <taxon>Kineosporiaceae</taxon>
        <taxon>Spongisporangium</taxon>
    </lineage>
</organism>
<dbReference type="Gene3D" id="1.10.530.10">
    <property type="match status" value="1"/>
</dbReference>
<feature type="domain" description="Transglycosylase SLT" evidence="2">
    <location>
        <begin position="281"/>
        <end position="338"/>
    </location>
</feature>
<feature type="chain" id="PRO_5047110265" evidence="1">
    <location>
        <begin position="28"/>
        <end position="368"/>
    </location>
</feature>
<dbReference type="EMBL" id="JBITLV010000006">
    <property type="protein sequence ID" value="MFI7589053.1"/>
    <property type="molecule type" value="Genomic_DNA"/>
</dbReference>
<dbReference type="InterPro" id="IPR031304">
    <property type="entry name" value="SLT_2"/>
</dbReference>
<dbReference type="Proteomes" id="UP001612915">
    <property type="component" value="Unassembled WGS sequence"/>
</dbReference>
<evidence type="ECO:0000313" key="4">
    <source>
        <dbReference type="Proteomes" id="UP001612915"/>
    </source>
</evidence>
<dbReference type="InterPro" id="IPR043426">
    <property type="entry name" value="MltB-like"/>
</dbReference>
<feature type="signal peptide" evidence="1">
    <location>
        <begin position="1"/>
        <end position="27"/>
    </location>
</feature>
<sequence length="368" mass="37936">MARHHHRRAIGVLLAVIVLIVSTAAEATSASADSLRAAQDRASEAAAKVDALLDRYQQAADVEAKQVAVLTQAMTAQEAAEVDSSEAAAQASRARAVQQRRIRAIYADGGPAGLFVSLLAANSPDDLMWRVGTADRIAAGVLADDRTAVQQQADAVALARSRQTLADAAAARQYATFQELQGHTDDAANALAQARATLAALDKHARTLRAARRAAAAVDAAAQAARTARLAAAGPVTALGIPAEYETAYKAAAKTCAGMPWTLLAGVGQIESGHGRNNGPSSAGAIGPMQFMPATFRSYAVDGDGDGTTSAWDPQDAIFTAARYLCASGAKGGSAAGVHKALLAYNHAEWYVDLVLGAQAAIAAKLMR</sequence>
<evidence type="ECO:0000256" key="1">
    <source>
        <dbReference type="SAM" id="SignalP"/>
    </source>
</evidence>
<name>A0ABW8ASH8_9ACTN</name>
<dbReference type="Gene3D" id="6.10.250.3150">
    <property type="match status" value="1"/>
</dbReference>
<dbReference type="InterPro" id="IPR023346">
    <property type="entry name" value="Lysozyme-like_dom_sf"/>
</dbReference>
<dbReference type="GO" id="GO:0016757">
    <property type="term" value="F:glycosyltransferase activity"/>
    <property type="evidence" value="ECO:0007669"/>
    <property type="project" value="UniProtKB-KW"/>
</dbReference>
<evidence type="ECO:0000259" key="2">
    <source>
        <dbReference type="Pfam" id="PF13406"/>
    </source>
</evidence>
<keyword evidence="3" id="KW-0808">Transferase</keyword>
<keyword evidence="3" id="KW-0328">Glycosyltransferase</keyword>
<accession>A0ABW8ASH8</accession>
<dbReference type="EC" id="2.4.-.-" evidence="3"/>
<dbReference type="PANTHER" id="PTHR30163">
    <property type="entry name" value="MEMBRANE-BOUND LYTIC MUREIN TRANSGLYCOSYLASE B"/>
    <property type="match status" value="1"/>
</dbReference>
<keyword evidence="4" id="KW-1185">Reference proteome</keyword>
<keyword evidence="1" id="KW-0732">Signal</keyword>